<accession>A0AAE8SJ89</accession>
<evidence type="ECO:0000313" key="1">
    <source>
        <dbReference type="EMBL" id="SPJ79268.1"/>
    </source>
</evidence>
<dbReference type="Proteomes" id="UP001187734">
    <property type="component" value="Unassembled WGS sequence"/>
</dbReference>
<proteinExistence type="predicted"/>
<evidence type="ECO:0000313" key="2">
    <source>
        <dbReference type="Proteomes" id="UP001187734"/>
    </source>
</evidence>
<dbReference type="AlphaFoldDB" id="A0AAE8SJ89"/>
<gene>
    <name evidence="1" type="ORF">FTOL_07659</name>
</gene>
<reference evidence="1" key="1">
    <citation type="submission" date="2018-03" db="EMBL/GenBank/DDBJ databases">
        <authorList>
            <person name="Guldener U."/>
        </authorList>
    </citation>
    <scope>NUCLEOTIDE SEQUENCE</scope>
</reference>
<comment type="caution">
    <text evidence="1">The sequence shown here is derived from an EMBL/GenBank/DDBJ whole genome shotgun (WGS) entry which is preliminary data.</text>
</comment>
<dbReference type="EMBL" id="ONZP01000265">
    <property type="protein sequence ID" value="SPJ79268.1"/>
    <property type="molecule type" value="Genomic_DNA"/>
</dbReference>
<name>A0AAE8SJ89_9HYPO</name>
<organism evidence="1 2">
    <name type="scientific">Fusarium torulosum</name>
    <dbReference type="NCBI Taxonomy" id="33205"/>
    <lineage>
        <taxon>Eukaryota</taxon>
        <taxon>Fungi</taxon>
        <taxon>Dikarya</taxon>
        <taxon>Ascomycota</taxon>
        <taxon>Pezizomycotina</taxon>
        <taxon>Sordariomycetes</taxon>
        <taxon>Hypocreomycetidae</taxon>
        <taxon>Hypocreales</taxon>
        <taxon>Nectriaceae</taxon>
        <taxon>Fusarium</taxon>
    </lineage>
</organism>
<keyword evidence="2" id="KW-1185">Reference proteome</keyword>
<protein>
    <submittedName>
        <fullName evidence="1">Uncharacterized protein</fullName>
    </submittedName>
</protein>
<sequence length="43" mass="5117">MSRRDILRNESDLVIVRVKYDAMVEVEDPLAIAHMLSMRHGYW</sequence>